<name>A0AAV9P749_9PEZI</name>
<proteinExistence type="predicted"/>
<comment type="caution">
    <text evidence="3">The sequence shown here is derived from an EMBL/GenBank/DDBJ whole genome shotgun (WGS) entry which is preliminary data.</text>
</comment>
<protein>
    <recommendedName>
        <fullName evidence="5">ASST-domain-containing protein</fullName>
    </recommendedName>
</protein>
<evidence type="ECO:0000313" key="3">
    <source>
        <dbReference type="EMBL" id="KAK5168776.1"/>
    </source>
</evidence>
<dbReference type="Pfam" id="PF14269">
    <property type="entry name" value="Arylsulfotran_2"/>
    <property type="match status" value="1"/>
</dbReference>
<dbReference type="InterPro" id="IPR039535">
    <property type="entry name" value="ASST-like"/>
</dbReference>
<evidence type="ECO:0000313" key="4">
    <source>
        <dbReference type="Proteomes" id="UP001337655"/>
    </source>
</evidence>
<dbReference type="PANTHER" id="PTHR35340:SF8">
    <property type="entry name" value="ASST-DOMAIN-CONTAINING PROTEIN"/>
    <property type="match status" value="1"/>
</dbReference>
<reference evidence="3 4" key="1">
    <citation type="submission" date="2023-08" db="EMBL/GenBank/DDBJ databases">
        <title>Black Yeasts Isolated from many extreme environments.</title>
        <authorList>
            <person name="Coleine C."/>
            <person name="Stajich J.E."/>
            <person name="Selbmann L."/>
        </authorList>
    </citation>
    <scope>NUCLEOTIDE SEQUENCE [LARGE SCALE GENOMIC DNA]</scope>
    <source>
        <strain evidence="3 4">CCFEE 5935</strain>
    </source>
</reference>
<dbReference type="PANTHER" id="PTHR35340">
    <property type="entry name" value="PQQ ENZYME REPEAT PROTEIN-RELATED"/>
    <property type="match status" value="1"/>
</dbReference>
<keyword evidence="2" id="KW-0812">Transmembrane</keyword>
<keyword evidence="2" id="KW-1133">Transmembrane helix</keyword>
<dbReference type="InterPro" id="IPR053143">
    <property type="entry name" value="Arylsulfate_ST"/>
</dbReference>
<feature type="region of interest" description="Disordered" evidence="1">
    <location>
        <begin position="619"/>
        <end position="650"/>
    </location>
</feature>
<dbReference type="RefSeq" id="XP_064658242.1">
    <property type="nucleotide sequence ID" value="XM_064803327.1"/>
</dbReference>
<keyword evidence="2" id="KW-0472">Membrane</keyword>
<evidence type="ECO:0000256" key="2">
    <source>
        <dbReference type="SAM" id="Phobius"/>
    </source>
</evidence>
<feature type="transmembrane region" description="Helical" evidence="2">
    <location>
        <begin position="574"/>
        <end position="593"/>
    </location>
</feature>
<evidence type="ECO:0008006" key="5">
    <source>
        <dbReference type="Google" id="ProtNLM"/>
    </source>
</evidence>
<organism evidence="3 4">
    <name type="scientific">Saxophila tyrrhenica</name>
    <dbReference type="NCBI Taxonomy" id="1690608"/>
    <lineage>
        <taxon>Eukaryota</taxon>
        <taxon>Fungi</taxon>
        <taxon>Dikarya</taxon>
        <taxon>Ascomycota</taxon>
        <taxon>Pezizomycotina</taxon>
        <taxon>Dothideomycetes</taxon>
        <taxon>Dothideomycetidae</taxon>
        <taxon>Mycosphaerellales</taxon>
        <taxon>Extremaceae</taxon>
        <taxon>Saxophila</taxon>
    </lineage>
</organism>
<keyword evidence="4" id="KW-1185">Reference proteome</keyword>
<dbReference type="EMBL" id="JAVRRT010000009">
    <property type="protein sequence ID" value="KAK5168776.1"/>
    <property type="molecule type" value="Genomic_DNA"/>
</dbReference>
<sequence>MFRCLPPTQTVRQRFNNSFVVIFFICFSFCRALSQSGGREELSTRSAVNKRYYKHKVVLDESRHDEEFFTFVTRPDLYAPRWNIVTYDKKAITPGYWFIAPYEEAVQFDSSPPWNAPHIYDSSGELVWSGAPVFNGYSTFDFRVIDVLGTPMLSIIAPHEGKAFLFDSTYQLQHEIFLGPESLRMDEVSLNVHEFATVDDGTRALHLTREPRKTSRENSKAVGYDGECYAGFDGFRELDVETWETVFSWTSEGKIGLDESVVDQEPVEKRCSERGRPWEYVHLNSIDKFSSGDYLLSGRRTNTIYKISGKDGSILWRFGGRKSDFQTPFKFSGQHAARVQSHNDTHTMITMLDNAFGPGVPRTTHNSSRGLIVTLDTTAMTAELITEYPHPNRGYATSRGNMQVLPNGHAWLCWTSHALESEYTTDGSLIMTAGLRPKIDSYRSWKLPWVGRPHYPPDVRGAVVAKDDSFYTIVHMSWNGATDIKEWRVYHTNEDGKNRTLAATVAKFGFETVVWTEGPASHVLAAAISKDGHILGESYIFPTIPVAKELGAAPTDVPTAEDRSWMEATARDPFVPFLAGIALPVLAMLAVYASRAFTRSRRRILKPWWKTVYAPLSTSDKQENDMEDQHENIELGVDDARGPLLGGKPR</sequence>
<dbReference type="Proteomes" id="UP001337655">
    <property type="component" value="Unassembled WGS sequence"/>
</dbReference>
<feature type="compositionally biased region" description="Basic and acidic residues" evidence="1">
    <location>
        <begin position="620"/>
        <end position="641"/>
    </location>
</feature>
<gene>
    <name evidence="3" type="ORF">LTR77_006085</name>
</gene>
<accession>A0AAV9P749</accession>
<evidence type="ECO:0000256" key="1">
    <source>
        <dbReference type="SAM" id="MobiDB-lite"/>
    </source>
</evidence>
<dbReference type="AlphaFoldDB" id="A0AAV9P749"/>
<dbReference type="GeneID" id="89927425"/>